<dbReference type="SMART" id="SM00367">
    <property type="entry name" value="LRR_CC"/>
    <property type="match status" value="2"/>
</dbReference>
<keyword evidence="3" id="KW-1185">Reference proteome</keyword>
<dbReference type="Gramene" id="Kaladp0098s0025.1.v1.1">
    <property type="protein sequence ID" value="Kaladp0098s0025.1.v1.1.CDS.1"/>
    <property type="gene ID" value="Kaladp0098s0025.v1.1"/>
</dbReference>
<dbReference type="SUPFAM" id="SSF52047">
    <property type="entry name" value="RNI-like"/>
    <property type="match status" value="1"/>
</dbReference>
<dbReference type="SUPFAM" id="SSF81383">
    <property type="entry name" value="F-box domain"/>
    <property type="match status" value="1"/>
</dbReference>
<sequence length="446" mass="50782">MDTISLPSTMSRKRPALISFLPSTIVKKRRTTMARKGPSVSMGMKETTTILDLPLDLSALILDRLDRRDLNSMSLVSKSFLSVSSTYVHKLTFSYLLSFRIFTKLVNRFPYVKEITLSCLAIDHALNAISNSCLNLDTLRLIEPFCYPDEQTLQNISSSRLRNLKSLQLNRICCSYTARPDQEMMIQFIQLFPLLIDLDLSTGIRWDDDWIRKLTEKFPNLRKINLHGNKGLTDVALTALSANCFTLQEVNLNYCRGLTPQGICTLLRRSPQLTSLEFPRFKIDVATELAEALPFAKKLNHLSLKVAMRGDRILSAIARTRPQLTSFKFDHSYATDMIDEYTMSGLNQLFKACRGLTRLELTLPRIGSGILDREMSRLVKHLSHLKHMEILSSLSGHRTLFSLIRNCPSLETIEMRTASFFPKNCHNLSRKITAFDLSGSIHLRTN</sequence>
<evidence type="ECO:0000259" key="1">
    <source>
        <dbReference type="PROSITE" id="PS50181"/>
    </source>
</evidence>
<dbReference type="AlphaFoldDB" id="A0A7N1A4K4"/>
<proteinExistence type="predicted"/>
<organism evidence="2 3">
    <name type="scientific">Kalanchoe fedtschenkoi</name>
    <name type="common">Lavender scallops</name>
    <name type="synonym">South American air plant</name>
    <dbReference type="NCBI Taxonomy" id="63787"/>
    <lineage>
        <taxon>Eukaryota</taxon>
        <taxon>Viridiplantae</taxon>
        <taxon>Streptophyta</taxon>
        <taxon>Embryophyta</taxon>
        <taxon>Tracheophyta</taxon>
        <taxon>Spermatophyta</taxon>
        <taxon>Magnoliopsida</taxon>
        <taxon>eudicotyledons</taxon>
        <taxon>Gunneridae</taxon>
        <taxon>Pentapetalae</taxon>
        <taxon>Saxifragales</taxon>
        <taxon>Crassulaceae</taxon>
        <taxon>Kalanchoe</taxon>
    </lineage>
</organism>
<dbReference type="SMART" id="SM00256">
    <property type="entry name" value="FBOX"/>
    <property type="match status" value="1"/>
</dbReference>
<dbReference type="Gene3D" id="3.80.10.10">
    <property type="entry name" value="Ribonuclease Inhibitor"/>
    <property type="match status" value="1"/>
</dbReference>
<dbReference type="InterPro" id="IPR001810">
    <property type="entry name" value="F-box_dom"/>
</dbReference>
<evidence type="ECO:0000313" key="3">
    <source>
        <dbReference type="Proteomes" id="UP000594263"/>
    </source>
</evidence>
<dbReference type="OMA" id="THCYEIS"/>
<dbReference type="GO" id="GO:0031146">
    <property type="term" value="P:SCF-dependent proteasomal ubiquitin-dependent protein catabolic process"/>
    <property type="evidence" value="ECO:0007669"/>
    <property type="project" value="TreeGrafter"/>
</dbReference>
<dbReference type="PROSITE" id="PS50181">
    <property type="entry name" value="FBOX"/>
    <property type="match status" value="1"/>
</dbReference>
<dbReference type="InterPro" id="IPR006553">
    <property type="entry name" value="Leu-rich_rpt_Cys-con_subtyp"/>
</dbReference>
<dbReference type="InterPro" id="IPR036047">
    <property type="entry name" value="F-box-like_dom_sf"/>
</dbReference>
<dbReference type="EnsemblPlants" id="Kaladp0098s0025.1.v1.1">
    <property type="protein sequence ID" value="Kaladp0098s0025.1.v1.1.CDS.1"/>
    <property type="gene ID" value="Kaladp0098s0025.v1.1"/>
</dbReference>
<dbReference type="Proteomes" id="UP000594263">
    <property type="component" value="Unplaced"/>
</dbReference>
<name>A0A7N1A4K4_KALFE</name>
<reference evidence="2" key="1">
    <citation type="submission" date="2021-01" db="UniProtKB">
        <authorList>
            <consortium name="EnsemblPlants"/>
        </authorList>
    </citation>
    <scope>IDENTIFICATION</scope>
</reference>
<feature type="domain" description="F-box" evidence="1">
    <location>
        <begin position="47"/>
        <end position="96"/>
    </location>
</feature>
<dbReference type="PANTHER" id="PTHR13318">
    <property type="entry name" value="PARTNER OF PAIRED, ISOFORM B-RELATED"/>
    <property type="match status" value="1"/>
</dbReference>
<accession>A0A7N1A4K4</accession>
<evidence type="ECO:0000313" key="2">
    <source>
        <dbReference type="EnsemblPlants" id="Kaladp0098s0025.1.v1.1.CDS.1"/>
    </source>
</evidence>
<dbReference type="Pfam" id="PF00646">
    <property type="entry name" value="F-box"/>
    <property type="match status" value="1"/>
</dbReference>
<dbReference type="InterPro" id="IPR032675">
    <property type="entry name" value="LRR_dom_sf"/>
</dbReference>
<dbReference type="GO" id="GO:0019005">
    <property type="term" value="C:SCF ubiquitin ligase complex"/>
    <property type="evidence" value="ECO:0007669"/>
    <property type="project" value="TreeGrafter"/>
</dbReference>
<protein>
    <recommendedName>
        <fullName evidence="1">F-box domain-containing protein</fullName>
    </recommendedName>
</protein>